<feature type="domain" description="Bacterial Ig-like" evidence="3">
    <location>
        <begin position="1004"/>
        <end position="1096"/>
    </location>
</feature>
<feature type="domain" description="DUF4214" evidence="2">
    <location>
        <begin position="1924"/>
        <end position="1989"/>
    </location>
</feature>
<dbReference type="InterPro" id="IPR053784">
    <property type="entry name" value="Choice_anch_U_dom"/>
</dbReference>
<accession>A0ABT2CV74</accession>
<dbReference type="NCBIfam" id="NF041766">
    <property type="entry name" value="choice_anch_U"/>
    <property type="match status" value="1"/>
</dbReference>
<feature type="compositionally biased region" description="Low complexity" evidence="1">
    <location>
        <begin position="9"/>
        <end position="23"/>
    </location>
</feature>
<feature type="domain" description="Bacterial Ig-like" evidence="3">
    <location>
        <begin position="1100"/>
        <end position="1192"/>
    </location>
</feature>
<evidence type="ECO:0000256" key="1">
    <source>
        <dbReference type="SAM" id="MobiDB-lite"/>
    </source>
</evidence>
<evidence type="ECO:0000313" key="5">
    <source>
        <dbReference type="Proteomes" id="UP001204621"/>
    </source>
</evidence>
<evidence type="ECO:0000259" key="2">
    <source>
        <dbReference type="Pfam" id="PF13946"/>
    </source>
</evidence>
<dbReference type="PANTHER" id="PTHR34677:SF3">
    <property type="entry name" value="BACTERIAL IG-LIKE DOMAIN-CONTAINING PROTEIN"/>
    <property type="match status" value="1"/>
</dbReference>
<dbReference type="InterPro" id="IPR025282">
    <property type="entry name" value="DUF4214"/>
</dbReference>
<feature type="domain" description="Bacterial Ig-like" evidence="3">
    <location>
        <begin position="219"/>
        <end position="313"/>
    </location>
</feature>
<dbReference type="Proteomes" id="UP001204621">
    <property type="component" value="Unassembled WGS sequence"/>
</dbReference>
<organism evidence="4 5">
    <name type="scientific">Massilia terrae</name>
    <dbReference type="NCBI Taxonomy" id="1811224"/>
    <lineage>
        <taxon>Bacteria</taxon>
        <taxon>Pseudomonadati</taxon>
        <taxon>Pseudomonadota</taxon>
        <taxon>Betaproteobacteria</taxon>
        <taxon>Burkholderiales</taxon>
        <taxon>Oxalobacteraceae</taxon>
        <taxon>Telluria group</taxon>
        <taxon>Massilia</taxon>
    </lineage>
</organism>
<feature type="domain" description="Bacterial Ig-like" evidence="3">
    <location>
        <begin position="612"/>
        <end position="707"/>
    </location>
</feature>
<dbReference type="PANTHER" id="PTHR34677">
    <property type="match status" value="1"/>
</dbReference>
<feature type="domain" description="Bacterial Ig-like" evidence="3">
    <location>
        <begin position="1296"/>
        <end position="1386"/>
    </location>
</feature>
<feature type="domain" description="Bacterial Ig-like" evidence="3">
    <location>
        <begin position="416"/>
        <end position="511"/>
    </location>
</feature>
<feature type="domain" description="Bacterial Ig-like" evidence="3">
    <location>
        <begin position="514"/>
        <end position="608"/>
    </location>
</feature>
<dbReference type="InterPro" id="IPR044048">
    <property type="entry name" value="Big_12"/>
</dbReference>
<name>A0ABT2CV74_9BURK</name>
<feature type="domain" description="Bacterial Ig-like" evidence="3">
    <location>
        <begin position="710"/>
        <end position="802"/>
    </location>
</feature>
<feature type="domain" description="Bacterial Ig-like" evidence="3">
    <location>
        <begin position="906"/>
        <end position="999"/>
    </location>
</feature>
<gene>
    <name evidence="4" type="ORF">NX778_07395</name>
</gene>
<feature type="domain" description="Bacterial Ig-like" evidence="3">
    <location>
        <begin position="1198"/>
        <end position="1290"/>
    </location>
</feature>
<dbReference type="Pfam" id="PF13946">
    <property type="entry name" value="DUF4214"/>
    <property type="match status" value="2"/>
</dbReference>
<feature type="domain" description="DUF4214" evidence="2">
    <location>
        <begin position="1832"/>
        <end position="1881"/>
    </location>
</feature>
<keyword evidence="5" id="KW-1185">Reference proteome</keyword>
<comment type="caution">
    <text evidence="4">The sequence shown here is derived from an EMBL/GenBank/DDBJ whole genome shotgun (WGS) entry which is preliminary data.</text>
</comment>
<dbReference type="RefSeq" id="WP_258811081.1">
    <property type="nucleotide sequence ID" value="NZ_JANUGU010000002.1"/>
</dbReference>
<dbReference type="EMBL" id="JANUGU010000002">
    <property type="protein sequence ID" value="MCS0657884.1"/>
    <property type="molecule type" value="Genomic_DNA"/>
</dbReference>
<feature type="region of interest" description="Disordered" evidence="1">
    <location>
        <begin position="1"/>
        <end position="26"/>
    </location>
</feature>
<dbReference type="Pfam" id="PF19078">
    <property type="entry name" value="Big_12"/>
    <property type="match status" value="12"/>
</dbReference>
<protein>
    <submittedName>
        <fullName evidence="4">Ig-like domain-containing protein</fullName>
    </submittedName>
</protein>
<reference evidence="4 5" key="1">
    <citation type="submission" date="2022-08" db="EMBL/GenBank/DDBJ databases">
        <title>Reclassification of Massilia species as members of the genera Telluria, Duganella, Pseudoduganella, Mokoshia gen. nov. and Zemynaea gen. nov. using orthogonal and non-orthogonal genome-based approaches.</title>
        <authorList>
            <person name="Bowman J.P."/>
        </authorList>
    </citation>
    <scope>NUCLEOTIDE SEQUENCE [LARGE SCALE GENOMIC DNA]</scope>
    <source>
        <strain evidence="4 5">JCM 31606</strain>
    </source>
</reference>
<feature type="domain" description="Bacterial Ig-like" evidence="3">
    <location>
        <begin position="318"/>
        <end position="412"/>
    </location>
</feature>
<feature type="domain" description="Bacterial Ig-like" evidence="3">
    <location>
        <begin position="808"/>
        <end position="900"/>
    </location>
</feature>
<proteinExistence type="predicted"/>
<evidence type="ECO:0000313" key="4">
    <source>
        <dbReference type="EMBL" id="MCS0657884.1"/>
    </source>
</evidence>
<sequence>MTSSATLLSFGSRTNTSTTTPTDFSHDSHLVTSGYSGASYDSTTGLINIPVTAGQATIGFGSYVPQNYTGPGAMYLYAVIIKDSNGNVLVNEEFNTWTGTLPTTTGEKTAQFTGDAGRTWNVYTNANSIYTGYGAAFASKTTNSDKGVVYPADGGGPFKVLMSTDLNIAAGVTGVTVDLRWGYQISNSGTEARTFSIGFQNQAVSAKDLFSFLGPAPVDTTPPTLAITSDLAKLKVGETATVTFTFSEDPGATFTASDIAVNGGTLGALTGTGMVRTAVFTPAAGTEASASISVAAGTYADAAGNNNVVASALSIPVDTKPPTLAISSDLSALKAGDTATVTFTFSEDPGIGFGSGIVSVAGGTLGQMSGSGTVRTAVFTPSANSETTASIAVAGADYADAAGNTGSASSLSLTVDTKAPTLAITSDAAALKAGQSATVTFTFSDDPGAGFNANAISVAGGTLGALSGTGLVRTAVFTPSANAETTASIAVAGTSYADAAGNSGSASSLSIAVDTKAPTLAIGSDLSALKAGQAATVSFTFSENPGASFTSSDIAVTGGTLGALSGTGLVRTAVFTPAANLEGSASIAVTAGSYADAAGNTGSASSLSLAIDTEPPTLAITSDMVALKAGQAATVTFTFSENPGASFTQGSVAVSGGTLGALSGSGLVRTAVFTPNANMEGNASIAVAGANYADAAGNTGSASSVSIAVDTKAPTLAITSDAAALKAGQAATVTFTFSEDPGATFTAGGIAISGGTLGALTGTGLVRTAVFTPSANTETTATISVAGANYADAAGNAGSASQLAIAVDTKPPTLAISSDLSAVKAGQAATVTFTFSENPGATFTSGDIVVSGGTLGTLSGTGLVRTAVFTPTANLEGSANISVAGANYADAAGNTGASAQLSIAVDTKPPALAISSDMAALKAGQAATVTFTFSEDPGASFTANSIAVSGGTLGALLGTGLVRTAVFTPSINTETTANIAVAGANYADAAGNTGSASQLSIAVDTKPPVLAITSDTAALKAGQATTVTFAFSEDPGASFTSDGIAVAGGTLGALSGTGLVRTAVFTPSANTETTASIAVANYADAAGNTGSAASLSIAVDTKPPSLAISSDLAALKAGQAATITFTFSEDPGASFSASGIAVSGGTLGALSGTGLVRTAVFTPSANTETTANIAVAGANYKDAAGNTGSASQLAIAVDTKPPVLGISSDMAALKAGQAATVTFTFSEDPGASFSADGVAVSGGTLGALSGTGLVRTAVFTPSINTETTAHIAVAGANYADAAGNTGAAASLAIAVDTKPPVLAITSSMADLVAAETATITFSFSEDPGASFTLADIAVSGGTVASLAGSGLTRTVVFTPAAHSAGTASVSVAAGAYSDAAGNDGAAAALAPLPFSTTAPAITFGSLALSQDTGTPHDFVTGVSEQTVRATLSTALLRGQKVLGSLDGGAHWIDITSKVSGTTLAWTGVTLPDNGTLKLEVVDGAGQTGPVASQAYLVDHLAPTDILLSSNWVLDSAGRNSVVGTLTALDPTPHDVVDITLVSSGDGRSADNGAFAIVGGQLVALDPAHLGAGTKHIFVSATDIVGHSISREMTVQVVHGTVQPGPGDDGDNIANIVEQQVPVQRSANGQYVAGDGNGDGIADSAQSNVTSAPFLKSSTAQSNPGTSAQTYVSLVADSLAGKADAAGHAVLQSVTQLDAPFIRPADLKMPLGQISFQASVQAGATEHFSLFVDNGLAINGYWKQAANGDWVNLASAKFGGSMTMDGGKIRLDFSITDGGQFDADGKADGVITDPGAAGYRPGMLDSDLDGFPDALEAANGLTVGTRDNDVFGSSKLFVMQLYRDILYREADGAGLGFWQAQIDSGKLSKAQVAASFLESQEVTDGTAAVARLFVGGLGHMPEMDVLHNFVDVLHAGSTITALAGNIAAGTEFQAKYGALGNAAFTSQLFQDVLHRGAGQAELAQWTAALDKGASRGDLLANLAGSAENVAATSHLISVALGYYDMLVRAPEQAGQDYWINVLDHGTSVASLVGSFIASPEYHGRFLP</sequence>
<evidence type="ECO:0000259" key="3">
    <source>
        <dbReference type="Pfam" id="PF19078"/>
    </source>
</evidence>